<protein>
    <submittedName>
        <fullName evidence="2">Putative membrane protein</fullName>
    </submittedName>
</protein>
<proteinExistence type="predicted"/>
<accession>A0A347TIE2</accession>
<keyword evidence="1" id="KW-0472">Membrane</keyword>
<keyword evidence="1" id="KW-1133">Transmembrane helix</keyword>
<keyword evidence="1" id="KW-0812">Transmembrane</keyword>
<evidence type="ECO:0000313" key="2">
    <source>
        <dbReference type="EMBL" id="AXX86370.1"/>
    </source>
</evidence>
<feature type="transmembrane region" description="Helical" evidence="1">
    <location>
        <begin position="202"/>
        <end position="224"/>
    </location>
</feature>
<dbReference type="AlphaFoldDB" id="A0A347TIE2"/>
<sequence>MSMEELLENMIKNMKNSNDNNEKFSLLENIITLESDYENYRKLLYKDIKKWLYLYIKVNQNKNFTYDEIVFDKVLKKIELVPIEQKIPLVNYFIRLLNKEFLIEEISIYENYKKDLEIKSLKEEKKYFSYLIKLSTKNLSNLLYTLIVSLIFFAIVWFNLNSFSPEKFPFKIVDFVGDRGINYFINILYILFSFEDTQLKTIYELFLIGSIKLYFYVLITYFLVKEISKKINSI</sequence>
<evidence type="ECO:0000313" key="3">
    <source>
        <dbReference type="Proteomes" id="UP000264693"/>
    </source>
</evidence>
<name>A0A347TIE2_9BACT</name>
<organism evidence="2 3">
    <name type="scientific">Malaciobacter marinus</name>
    <dbReference type="NCBI Taxonomy" id="505249"/>
    <lineage>
        <taxon>Bacteria</taxon>
        <taxon>Pseudomonadati</taxon>
        <taxon>Campylobacterota</taxon>
        <taxon>Epsilonproteobacteria</taxon>
        <taxon>Campylobacterales</taxon>
        <taxon>Arcobacteraceae</taxon>
        <taxon>Malaciobacter</taxon>
    </lineage>
</organism>
<dbReference type="EMBL" id="CP032101">
    <property type="protein sequence ID" value="AXX86370.1"/>
    <property type="molecule type" value="Genomic_DNA"/>
</dbReference>
<gene>
    <name evidence="2" type="ORF">AMRN_0603</name>
</gene>
<evidence type="ECO:0000256" key="1">
    <source>
        <dbReference type="SAM" id="Phobius"/>
    </source>
</evidence>
<dbReference type="Proteomes" id="UP000264693">
    <property type="component" value="Chromosome"/>
</dbReference>
<reference evidence="2 3" key="1">
    <citation type="submission" date="2018-08" db="EMBL/GenBank/DDBJ databases">
        <title>Complete genome of the Arcobacter marinus type strain JCM 15502.</title>
        <authorList>
            <person name="Miller W.G."/>
            <person name="Yee E."/>
            <person name="Huynh S."/>
            <person name="Parker C.T."/>
        </authorList>
    </citation>
    <scope>NUCLEOTIDE SEQUENCE [LARGE SCALE GENOMIC DNA]</scope>
    <source>
        <strain evidence="2 3">JCM 15502</strain>
    </source>
</reference>
<feature type="transmembrane region" description="Helical" evidence="1">
    <location>
        <begin position="142"/>
        <end position="160"/>
    </location>
</feature>
<dbReference type="KEGG" id="amar:AMRN_0603"/>